<dbReference type="RefSeq" id="WP_196956116.1">
    <property type="nucleotide sequence ID" value="NZ_JADWYK010000010.1"/>
</dbReference>
<proteinExistence type="predicted"/>
<dbReference type="Proteomes" id="UP000601099">
    <property type="component" value="Unassembled WGS sequence"/>
</dbReference>
<dbReference type="EMBL" id="JADWYK010000010">
    <property type="protein sequence ID" value="MBG8555099.1"/>
    <property type="molecule type" value="Genomic_DNA"/>
</dbReference>
<keyword evidence="2" id="KW-1185">Reference proteome</keyword>
<sequence>MLAALLLFSGSLLTSNPDSIKPIAPQTLAGVTIRPGQEVTVTPFGEKVKPLRTYYLIAGTNIAVQLPASTRGTLRRIQIQLKPTDVRAGRLRVQLLAAPEGIVSTVPEEAQLLPAPIYVTPQQMKEAPKGLLTLDVTEYNIPMPNGGVFVLVEGLGSLTAPNYVAMTMPTKGSGAATVVTGGDNGYETTRLTEWAELELATSNTEPRTWIKGTDGRGWTLRKPREDPKKVINSRVSVVVAKE</sequence>
<accession>A0ABS0L4N3</accession>
<gene>
    <name evidence="1" type="ORF">I5L79_16215</name>
</gene>
<protein>
    <submittedName>
        <fullName evidence="1">Uncharacterized protein</fullName>
    </submittedName>
</protein>
<organism evidence="1 2">
    <name type="scientific">Hymenobacter guriensis</name>
    <dbReference type="NCBI Taxonomy" id="2793065"/>
    <lineage>
        <taxon>Bacteria</taxon>
        <taxon>Pseudomonadati</taxon>
        <taxon>Bacteroidota</taxon>
        <taxon>Cytophagia</taxon>
        <taxon>Cytophagales</taxon>
        <taxon>Hymenobacteraceae</taxon>
        <taxon>Hymenobacter</taxon>
    </lineage>
</organism>
<evidence type="ECO:0000313" key="2">
    <source>
        <dbReference type="Proteomes" id="UP000601099"/>
    </source>
</evidence>
<name>A0ABS0L4N3_9BACT</name>
<comment type="caution">
    <text evidence="1">The sequence shown here is derived from an EMBL/GenBank/DDBJ whole genome shotgun (WGS) entry which is preliminary data.</text>
</comment>
<reference evidence="1 2" key="1">
    <citation type="submission" date="2020-11" db="EMBL/GenBank/DDBJ databases">
        <title>Hymenobacter sp.</title>
        <authorList>
            <person name="Kim M.K."/>
        </authorList>
    </citation>
    <scope>NUCLEOTIDE SEQUENCE [LARGE SCALE GENOMIC DNA]</scope>
    <source>
        <strain evidence="1 2">BT594</strain>
    </source>
</reference>
<evidence type="ECO:0000313" key="1">
    <source>
        <dbReference type="EMBL" id="MBG8555099.1"/>
    </source>
</evidence>